<dbReference type="AlphaFoldDB" id="A0AAI8VDP6"/>
<gene>
    <name evidence="2" type="ORF">KHLLAP_LOCUS3216</name>
</gene>
<evidence type="ECO:0000256" key="1">
    <source>
        <dbReference type="SAM" id="Phobius"/>
    </source>
</evidence>
<feature type="transmembrane region" description="Helical" evidence="1">
    <location>
        <begin position="60"/>
        <end position="84"/>
    </location>
</feature>
<keyword evidence="1" id="KW-0812">Transmembrane</keyword>
<dbReference type="Proteomes" id="UP001295740">
    <property type="component" value="Unassembled WGS sequence"/>
</dbReference>
<proteinExistence type="predicted"/>
<evidence type="ECO:0000313" key="2">
    <source>
        <dbReference type="EMBL" id="CAJ2502748.1"/>
    </source>
</evidence>
<sequence>MAVDDNVDDKQNHLSPSIGIHVSSQETHQISTQLTQPTSKQNATCQALDISLPPNGGSLAWLHVLGGFMLFFNSWGILNTFGVFQTYYKSDDLFVASSSNIS</sequence>
<keyword evidence="1" id="KW-0472">Membrane</keyword>
<name>A0AAI8VDP6_9PEZI</name>
<accession>A0AAI8VDP6</accession>
<reference evidence="2" key="1">
    <citation type="submission" date="2023-10" db="EMBL/GenBank/DDBJ databases">
        <authorList>
            <person name="Hackl T."/>
        </authorList>
    </citation>
    <scope>NUCLEOTIDE SEQUENCE</scope>
</reference>
<keyword evidence="3" id="KW-1185">Reference proteome</keyword>
<dbReference type="EMBL" id="CAUWAG010000004">
    <property type="protein sequence ID" value="CAJ2502748.1"/>
    <property type="molecule type" value="Genomic_DNA"/>
</dbReference>
<evidence type="ECO:0000313" key="3">
    <source>
        <dbReference type="Proteomes" id="UP001295740"/>
    </source>
</evidence>
<organism evidence="2 3">
    <name type="scientific">Anthostomella pinea</name>
    <dbReference type="NCBI Taxonomy" id="933095"/>
    <lineage>
        <taxon>Eukaryota</taxon>
        <taxon>Fungi</taxon>
        <taxon>Dikarya</taxon>
        <taxon>Ascomycota</taxon>
        <taxon>Pezizomycotina</taxon>
        <taxon>Sordariomycetes</taxon>
        <taxon>Xylariomycetidae</taxon>
        <taxon>Xylariales</taxon>
        <taxon>Xylariaceae</taxon>
        <taxon>Anthostomella</taxon>
    </lineage>
</organism>
<keyword evidence="1" id="KW-1133">Transmembrane helix</keyword>
<comment type="caution">
    <text evidence="2">The sequence shown here is derived from an EMBL/GenBank/DDBJ whole genome shotgun (WGS) entry which is preliminary data.</text>
</comment>
<protein>
    <submittedName>
        <fullName evidence="2">Uu.00g101420.m01.CDS01</fullName>
    </submittedName>
</protein>